<dbReference type="InterPro" id="IPR036899">
    <property type="entry name" value="Ribosomal_uL13_sf"/>
</dbReference>
<comment type="similarity">
    <text evidence="1">Belongs to the universal ribosomal protein uL13 family.</text>
</comment>
<comment type="caution">
    <text evidence="4">The sequence shown here is derived from an EMBL/GenBank/DDBJ whole genome shotgun (WGS) entry which is preliminary data.</text>
</comment>
<dbReference type="PANTHER" id="PTHR11545">
    <property type="entry name" value="RIBOSOMAL PROTEIN L13"/>
    <property type="match status" value="1"/>
</dbReference>
<dbReference type="GO" id="GO:0003735">
    <property type="term" value="F:structural constituent of ribosome"/>
    <property type="evidence" value="ECO:0007669"/>
    <property type="project" value="InterPro"/>
</dbReference>
<reference evidence="4 5" key="1">
    <citation type="submission" date="2016-08" db="EMBL/GenBank/DDBJ databases">
        <authorList>
            <consortium name="Lentinula edodes genome sequencing consortium"/>
            <person name="Sakamoto Y."/>
            <person name="Nakade K."/>
            <person name="Sato S."/>
            <person name="Yoshida Y."/>
            <person name="Miyazaki K."/>
            <person name="Natsume S."/>
            <person name="Konno N."/>
        </authorList>
    </citation>
    <scope>NUCLEOTIDE SEQUENCE [LARGE SCALE GENOMIC DNA]</scope>
    <source>
        <strain evidence="4 5">NBRC 111202</strain>
    </source>
</reference>
<accession>A0A1Q3E1W5</accession>
<evidence type="ECO:0000256" key="3">
    <source>
        <dbReference type="ARBA" id="ARBA00023274"/>
    </source>
</evidence>
<dbReference type="GO" id="GO:0005762">
    <property type="term" value="C:mitochondrial large ribosomal subunit"/>
    <property type="evidence" value="ECO:0007669"/>
    <property type="project" value="TreeGrafter"/>
</dbReference>
<gene>
    <name evidence="4" type="ORF">LENED_002822</name>
</gene>
<evidence type="ECO:0000313" key="5">
    <source>
        <dbReference type="Proteomes" id="UP000188533"/>
    </source>
</evidence>
<protein>
    <submittedName>
        <fullName evidence="4">50S ribosomal protein L13</fullName>
    </submittedName>
</protein>
<keyword evidence="3" id="KW-0687">Ribonucleoprotein</keyword>
<evidence type="ECO:0000313" key="4">
    <source>
        <dbReference type="EMBL" id="GAW01238.1"/>
    </source>
</evidence>
<proteinExistence type="inferred from homology"/>
<dbReference type="EMBL" id="BDGU01000054">
    <property type="protein sequence ID" value="GAW01238.1"/>
    <property type="molecule type" value="Genomic_DNA"/>
</dbReference>
<dbReference type="Pfam" id="PF00572">
    <property type="entry name" value="Ribosomal_L13"/>
    <property type="match status" value="1"/>
</dbReference>
<dbReference type="GO" id="GO:0003729">
    <property type="term" value="F:mRNA binding"/>
    <property type="evidence" value="ECO:0007669"/>
    <property type="project" value="TreeGrafter"/>
</dbReference>
<dbReference type="InterPro" id="IPR005823">
    <property type="entry name" value="Ribosomal_uL13_bac-type"/>
</dbReference>
<dbReference type="NCBIfam" id="TIGR01066">
    <property type="entry name" value="rplM_bact"/>
    <property type="match status" value="1"/>
</dbReference>
<dbReference type="InterPro" id="IPR005822">
    <property type="entry name" value="Ribosomal_uL13"/>
</dbReference>
<dbReference type="AlphaFoldDB" id="A0A1Q3E1W5"/>
<dbReference type="SUPFAM" id="SSF52161">
    <property type="entry name" value="Ribosomal protein L13"/>
    <property type="match status" value="1"/>
</dbReference>
<dbReference type="CDD" id="cd00392">
    <property type="entry name" value="Ribosomal_L13"/>
    <property type="match status" value="1"/>
</dbReference>
<dbReference type="GO" id="GO:0017148">
    <property type="term" value="P:negative regulation of translation"/>
    <property type="evidence" value="ECO:0007669"/>
    <property type="project" value="TreeGrafter"/>
</dbReference>
<dbReference type="Proteomes" id="UP000188533">
    <property type="component" value="Unassembled WGS sequence"/>
</dbReference>
<name>A0A1Q3E1W5_LENED</name>
<dbReference type="HAMAP" id="MF_01366">
    <property type="entry name" value="Ribosomal_uL13"/>
    <property type="match status" value="1"/>
</dbReference>
<dbReference type="Gene3D" id="3.90.1180.10">
    <property type="entry name" value="Ribosomal protein L13"/>
    <property type="match status" value="1"/>
</dbReference>
<sequence length="191" mass="21926">MSQAVGNTALAYARVWHQVDATDRILGKLAERIALVLMGKHKPIYNPSVDCGDYVIVTHCKRIRVSGRKEQEILYRKHTMFPGGLQETPYRDMMVKKPEEIIRQAVSGMLPKNKLRDRRMERLRIFPGEHSGILNANVMRSWQDGLSTRYDIPVLTELFSLTIAYMILTLSKLRHKNFVSDFEPEELPGAS</sequence>
<keyword evidence="5" id="KW-1185">Reference proteome</keyword>
<dbReference type="STRING" id="5353.A0A1Q3E1W5"/>
<organism evidence="4 5">
    <name type="scientific">Lentinula edodes</name>
    <name type="common">Shiitake mushroom</name>
    <name type="synonym">Lentinus edodes</name>
    <dbReference type="NCBI Taxonomy" id="5353"/>
    <lineage>
        <taxon>Eukaryota</taxon>
        <taxon>Fungi</taxon>
        <taxon>Dikarya</taxon>
        <taxon>Basidiomycota</taxon>
        <taxon>Agaricomycotina</taxon>
        <taxon>Agaricomycetes</taxon>
        <taxon>Agaricomycetidae</taxon>
        <taxon>Agaricales</taxon>
        <taxon>Marasmiineae</taxon>
        <taxon>Omphalotaceae</taxon>
        <taxon>Lentinula</taxon>
    </lineage>
</organism>
<dbReference type="GO" id="GO:0006412">
    <property type="term" value="P:translation"/>
    <property type="evidence" value="ECO:0007669"/>
    <property type="project" value="InterPro"/>
</dbReference>
<evidence type="ECO:0000256" key="1">
    <source>
        <dbReference type="ARBA" id="ARBA00006227"/>
    </source>
</evidence>
<evidence type="ECO:0000256" key="2">
    <source>
        <dbReference type="ARBA" id="ARBA00022980"/>
    </source>
</evidence>
<dbReference type="PANTHER" id="PTHR11545:SF2">
    <property type="entry name" value="LARGE RIBOSOMAL SUBUNIT PROTEIN UL13M"/>
    <property type="match status" value="1"/>
</dbReference>
<reference evidence="4 5" key="2">
    <citation type="submission" date="2017-02" db="EMBL/GenBank/DDBJ databases">
        <title>A genome survey and senescence transcriptome analysis in Lentinula edodes.</title>
        <authorList>
            <person name="Sakamoto Y."/>
            <person name="Nakade K."/>
            <person name="Sato S."/>
            <person name="Yoshida Y."/>
            <person name="Miyazaki K."/>
            <person name="Natsume S."/>
            <person name="Konno N."/>
        </authorList>
    </citation>
    <scope>NUCLEOTIDE SEQUENCE [LARGE SCALE GENOMIC DNA]</scope>
    <source>
        <strain evidence="4 5">NBRC 111202</strain>
    </source>
</reference>
<keyword evidence="2 4" id="KW-0689">Ribosomal protein</keyword>